<proteinExistence type="predicted"/>
<dbReference type="Pfam" id="PF13545">
    <property type="entry name" value="HTH_Crp_2"/>
    <property type="match status" value="1"/>
</dbReference>
<dbReference type="InterPro" id="IPR014710">
    <property type="entry name" value="RmlC-like_jellyroll"/>
</dbReference>
<accession>A0A3B1BIK8</accession>
<keyword evidence="3" id="KW-0804">Transcription</keyword>
<dbReference type="InterPro" id="IPR012318">
    <property type="entry name" value="HTH_CRP"/>
</dbReference>
<dbReference type="InterPro" id="IPR018490">
    <property type="entry name" value="cNMP-bd_dom_sf"/>
</dbReference>
<dbReference type="AlphaFoldDB" id="A0A3B1BIK8"/>
<dbReference type="PROSITE" id="PS50042">
    <property type="entry name" value="CNMP_BINDING_3"/>
    <property type="match status" value="1"/>
</dbReference>
<sequence length="250" mass="29098">MNRDPVYYNHCKEVLSHSPLFAELSETLLDDMLLMFRRDTWRRGVQLDPAIFQERFYLLIEGRLEVTRINSQTGRSITLFILGPGDGIDIVTLLNTQPHEVEPVALDDVALISVPIQAARDWVDRHPEFNRSFLPYLGEQMRKMEDLATDLALHDTMTRLARLILRHAIPSHPQSSNGRHQLKLIHDLHDDALARMVGSVRQVVNRHLQHWRKQDILHRTKFHTEINELEALQNYADEAIQPVEKKVKVF</sequence>
<evidence type="ECO:0000256" key="3">
    <source>
        <dbReference type="ARBA" id="ARBA00023163"/>
    </source>
</evidence>
<dbReference type="InterPro" id="IPR000595">
    <property type="entry name" value="cNMP-bd_dom"/>
</dbReference>
<evidence type="ECO:0000256" key="2">
    <source>
        <dbReference type="ARBA" id="ARBA00023125"/>
    </source>
</evidence>
<dbReference type="PANTHER" id="PTHR24567">
    <property type="entry name" value="CRP FAMILY TRANSCRIPTIONAL REGULATORY PROTEIN"/>
    <property type="match status" value="1"/>
</dbReference>
<reference evidence="5" key="1">
    <citation type="submission" date="2018-06" db="EMBL/GenBank/DDBJ databases">
        <authorList>
            <person name="Zhirakovskaya E."/>
        </authorList>
    </citation>
    <scope>NUCLEOTIDE SEQUENCE</scope>
</reference>
<dbReference type="SUPFAM" id="SSF51206">
    <property type="entry name" value="cAMP-binding domain-like"/>
    <property type="match status" value="1"/>
</dbReference>
<keyword evidence="1" id="KW-0805">Transcription regulation</keyword>
<dbReference type="PANTHER" id="PTHR24567:SF74">
    <property type="entry name" value="HTH-TYPE TRANSCRIPTIONAL REGULATOR ARCR"/>
    <property type="match status" value="1"/>
</dbReference>
<dbReference type="GO" id="GO:0005829">
    <property type="term" value="C:cytosol"/>
    <property type="evidence" value="ECO:0007669"/>
    <property type="project" value="TreeGrafter"/>
</dbReference>
<evidence type="ECO:0000256" key="1">
    <source>
        <dbReference type="ARBA" id="ARBA00023015"/>
    </source>
</evidence>
<dbReference type="InterPro" id="IPR036390">
    <property type="entry name" value="WH_DNA-bd_sf"/>
</dbReference>
<name>A0A3B1BIK8_9ZZZZ</name>
<organism evidence="5">
    <name type="scientific">hydrothermal vent metagenome</name>
    <dbReference type="NCBI Taxonomy" id="652676"/>
    <lineage>
        <taxon>unclassified sequences</taxon>
        <taxon>metagenomes</taxon>
        <taxon>ecological metagenomes</taxon>
    </lineage>
</organism>
<dbReference type="InterPro" id="IPR036388">
    <property type="entry name" value="WH-like_DNA-bd_sf"/>
</dbReference>
<keyword evidence="2" id="KW-0238">DNA-binding</keyword>
<dbReference type="Gene3D" id="2.60.120.10">
    <property type="entry name" value="Jelly Rolls"/>
    <property type="match status" value="1"/>
</dbReference>
<dbReference type="Pfam" id="PF00027">
    <property type="entry name" value="cNMP_binding"/>
    <property type="match status" value="1"/>
</dbReference>
<dbReference type="InterPro" id="IPR050397">
    <property type="entry name" value="Env_Response_Regulators"/>
</dbReference>
<dbReference type="SUPFAM" id="SSF46785">
    <property type="entry name" value="Winged helix' DNA-binding domain"/>
    <property type="match status" value="1"/>
</dbReference>
<dbReference type="GO" id="GO:0003700">
    <property type="term" value="F:DNA-binding transcription factor activity"/>
    <property type="evidence" value="ECO:0007669"/>
    <property type="project" value="TreeGrafter"/>
</dbReference>
<feature type="domain" description="Cyclic nucleotide-binding" evidence="4">
    <location>
        <begin position="54"/>
        <end position="114"/>
    </location>
</feature>
<protein>
    <recommendedName>
        <fullName evidence="4">Cyclic nucleotide-binding domain-containing protein</fullName>
    </recommendedName>
</protein>
<dbReference type="GO" id="GO:0003677">
    <property type="term" value="F:DNA binding"/>
    <property type="evidence" value="ECO:0007669"/>
    <property type="project" value="UniProtKB-KW"/>
</dbReference>
<evidence type="ECO:0000259" key="4">
    <source>
        <dbReference type="PROSITE" id="PS50042"/>
    </source>
</evidence>
<dbReference type="Gene3D" id="1.10.10.10">
    <property type="entry name" value="Winged helix-like DNA-binding domain superfamily/Winged helix DNA-binding domain"/>
    <property type="match status" value="1"/>
</dbReference>
<gene>
    <name evidence="5" type="ORF">MNBD_GAMMA25-2096</name>
</gene>
<dbReference type="EMBL" id="UOFY01000075">
    <property type="protein sequence ID" value="VAX11634.1"/>
    <property type="molecule type" value="Genomic_DNA"/>
</dbReference>
<evidence type="ECO:0000313" key="5">
    <source>
        <dbReference type="EMBL" id="VAX11634.1"/>
    </source>
</evidence>
<dbReference type="CDD" id="cd00038">
    <property type="entry name" value="CAP_ED"/>
    <property type="match status" value="1"/>
</dbReference>